<dbReference type="AlphaFoldDB" id="A0A2A5QRP2"/>
<comment type="caution">
    <text evidence="1">The sequence shown here is derived from an EMBL/GenBank/DDBJ whole genome shotgun (WGS) entry which is preliminary data.</text>
</comment>
<protein>
    <submittedName>
        <fullName evidence="1">Uncharacterized protein</fullName>
    </submittedName>
</protein>
<accession>A0A2A5QRP2</accession>
<reference evidence="1 2" key="1">
    <citation type="submission" date="2017-09" db="EMBL/GenBank/DDBJ databases">
        <title>Genome sequences of Natrinema ejinorence JCM 13890T.</title>
        <authorList>
            <person name="Roh S.W."/>
            <person name="Kim Y.B."/>
            <person name="Kim J.Y."/>
        </authorList>
    </citation>
    <scope>NUCLEOTIDE SEQUENCE [LARGE SCALE GENOMIC DNA]</scope>
    <source>
        <strain evidence="1 2">JCM 13890</strain>
    </source>
</reference>
<sequence length="119" mass="12397">MPIIALVVSFGLVLGMFGALGVTDMFNGPQTQVEDEVASTAEEQNESQIDPNEAGEGGFISFTVSAVREVAGILHLVVFLPSTLASIGFPWPFARAAGHGAQIVIGVTLANAWLGDAIR</sequence>
<dbReference type="EMBL" id="NXNI01000001">
    <property type="protein sequence ID" value="PCR89433.1"/>
    <property type="molecule type" value="Genomic_DNA"/>
</dbReference>
<evidence type="ECO:0000313" key="1">
    <source>
        <dbReference type="EMBL" id="PCR89433.1"/>
    </source>
</evidence>
<evidence type="ECO:0000313" key="2">
    <source>
        <dbReference type="Proteomes" id="UP000219689"/>
    </source>
</evidence>
<gene>
    <name evidence="1" type="ORF">CP557_02105</name>
</gene>
<organism evidence="1 2">
    <name type="scientific">Natrinema ejinorense</name>
    <dbReference type="NCBI Taxonomy" id="373386"/>
    <lineage>
        <taxon>Archaea</taxon>
        <taxon>Methanobacteriati</taxon>
        <taxon>Methanobacteriota</taxon>
        <taxon>Stenosarchaea group</taxon>
        <taxon>Halobacteria</taxon>
        <taxon>Halobacteriales</taxon>
        <taxon>Natrialbaceae</taxon>
        <taxon>Natrinema</taxon>
    </lineage>
</organism>
<proteinExistence type="predicted"/>
<dbReference type="Proteomes" id="UP000219689">
    <property type="component" value="Unassembled WGS sequence"/>
</dbReference>
<name>A0A2A5QRP2_9EURY</name>
<keyword evidence="2" id="KW-1185">Reference proteome</keyword>